<dbReference type="InterPro" id="IPR011646">
    <property type="entry name" value="KAP_P-loop"/>
</dbReference>
<evidence type="ECO:0000313" key="3">
    <source>
        <dbReference type="Proteomes" id="UP000062645"/>
    </source>
</evidence>
<dbReference type="STRING" id="224013.ACX27_25660"/>
<dbReference type="SUPFAM" id="SSF52540">
    <property type="entry name" value="P-loop containing nucleoside triphosphate hydrolases"/>
    <property type="match status" value="1"/>
</dbReference>
<evidence type="ECO:0000259" key="1">
    <source>
        <dbReference type="Pfam" id="PF07693"/>
    </source>
</evidence>
<dbReference type="Proteomes" id="UP000062645">
    <property type="component" value="Chromosome"/>
</dbReference>
<dbReference type="Gene3D" id="3.40.50.300">
    <property type="entry name" value="P-loop containing nucleotide triphosphate hydrolases"/>
    <property type="match status" value="1"/>
</dbReference>
<dbReference type="PATRIC" id="fig|224013.5.peg.6150"/>
<reference evidence="2 3" key="2">
    <citation type="journal article" date="2016" name="Genome Announc.">
        <title>Draft Genome Sequence of the N2-Fixing Cyanobacterium Nostoc piscinale CENA21, Isolated from the Brazilian Amazon Floodplain.</title>
        <authorList>
            <person name="Leao T."/>
            <person name="Guimaraes P.I."/>
            <person name="de Melo A.G."/>
            <person name="Ramos R.T."/>
            <person name="Leao P.N."/>
            <person name="Silva A."/>
            <person name="Fiore M.F."/>
            <person name="Schneider M.P."/>
        </authorList>
    </citation>
    <scope>NUCLEOTIDE SEQUENCE [LARGE SCALE GENOMIC DNA]</scope>
    <source>
        <strain evidence="2 3">CENA21</strain>
    </source>
</reference>
<reference evidence="3" key="1">
    <citation type="submission" date="2015-07" db="EMBL/GenBank/DDBJ databases">
        <title>Genome Of Nitrogen-Fixing Cyanobacterium Nostoc piscinale CENA21 From Solimoes/Amazon River Floodplain Sediments And Comparative Genomics To Uncover Biosynthetic Natural Products Potential.</title>
        <authorList>
            <person name="Leao T.F."/>
            <person name="Leao P.N."/>
            <person name="Guimaraes P.I."/>
            <person name="de Melo A.G.C."/>
            <person name="Ramos R.T.J."/>
            <person name="Silva A."/>
            <person name="Fiore M.F."/>
            <person name="Schneider M.P.C."/>
        </authorList>
    </citation>
    <scope>NUCLEOTIDE SEQUENCE [LARGE SCALE GENOMIC DNA]</scope>
    <source>
        <strain evidence="3">CENA21</strain>
    </source>
</reference>
<dbReference type="Pfam" id="PF07693">
    <property type="entry name" value="KAP_NTPase"/>
    <property type="match status" value="1"/>
</dbReference>
<dbReference type="OrthoDB" id="88903at2"/>
<proteinExistence type="predicted"/>
<feature type="domain" description="KAP NTPase" evidence="1">
    <location>
        <begin position="28"/>
        <end position="213"/>
    </location>
</feature>
<gene>
    <name evidence="2" type="ORF">ACX27_25660</name>
</gene>
<sequence length="416" mass="48496">MVDSTNIFHSGVNRREAENIIHKFLNNKDYKVLAVKGKWGIGKTHLVRSCLDEHQRNYYLYASVFGISSIEHLKARIVANYQKNLKPKPIQNISEFINRNSGRLEKTPKLDFGLSGSLLAMGGDLLLEIFFNLNVNENSIICIDDIERKSQLKLDEILGFVEYLVQELKCKIILIYSDDNLDNDSKDILKTYREKVIDREFTLAPTVEENLDFIFKDHPDKEVIKSVFINTHTNNIRVLRKTRWLIDELSPLIKDWQPGLRNQVIKNIVVINLLIIDTEFRKDSSITIDSILSLTDSSKYKNNDNFEEQIKLIKQLYKLGYNSLEIDEIIINSVEKSLSSSNEIEFIKRGKILNDREEKNQVIEKLRNLHKPYYNSFGNSEQEIREGIINFLEENHLYLSISEFEQVEQYASIQKC</sequence>
<protein>
    <recommendedName>
        <fullName evidence="1">KAP NTPase domain-containing protein</fullName>
    </recommendedName>
</protein>
<dbReference type="KEGG" id="npz:ACX27_25660"/>
<dbReference type="InterPro" id="IPR027417">
    <property type="entry name" value="P-loop_NTPase"/>
</dbReference>
<dbReference type="RefSeq" id="WP_062296613.1">
    <property type="nucleotide sequence ID" value="NZ_CP012036.1"/>
</dbReference>
<dbReference type="EMBL" id="CP012036">
    <property type="protein sequence ID" value="ALF55447.1"/>
    <property type="molecule type" value="Genomic_DNA"/>
</dbReference>
<accession>A0A0M3V6H6</accession>
<dbReference type="AlphaFoldDB" id="A0A0M3V6H6"/>
<evidence type="ECO:0000313" key="2">
    <source>
        <dbReference type="EMBL" id="ALF55447.1"/>
    </source>
</evidence>
<name>A0A0M3V6H6_9NOSO</name>
<organism evidence="2 3">
    <name type="scientific">Nostoc piscinale CENA21</name>
    <dbReference type="NCBI Taxonomy" id="224013"/>
    <lineage>
        <taxon>Bacteria</taxon>
        <taxon>Bacillati</taxon>
        <taxon>Cyanobacteriota</taxon>
        <taxon>Cyanophyceae</taxon>
        <taxon>Nostocales</taxon>
        <taxon>Nostocaceae</taxon>
        <taxon>Nostoc</taxon>
    </lineage>
</organism>
<keyword evidence="3" id="KW-1185">Reference proteome</keyword>